<accession>A0A1C4FFB8</accession>
<feature type="compositionally biased region" description="Polar residues" evidence="1">
    <location>
        <begin position="160"/>
        <end position="169"/>
    </location>
</feature>
<evidence type="ECO:0000256" key="1">
    <source>
        <dbReference type="SAM" id="MobiDB-lite"/>
    </source>
</evidence>
<feature type="region of interest" description="Disordered" evidence="1">
    <location>
        <begin position="121"/>
        <end position="169"/>
    </location>
</feature>
<gene>
    <name evidence="2" type="ORF">BTT61001_04232</name>
</gene>
<feature type="compositionally biased region" description="Basic and acidic residues" evidence="1">
    <location>
        <begin position="121"/>
        <end position="130"/>
    </location>
</feature>
<evidence type="ECO:0000313" key="3">
    <source>
        <dbReference type="Proteomes" id="UP000195991"/>
    </source>
</evidence>
<evidence type="ECO:0000313" key="2">
    <source>
        <dbReference type="EMBL" id="SCC54303.1"/>
    </source>
</evidence>
<dbReference type="Proteomes" id="UP000195991">
    <property type="component" value="Unassembled WGS sequence"/>
</dbReference>
<protein>
    <submittedName>
        <fullName evidence="2">Uncharacterized protein</fullName>
    </submittedName>
</protein>
<dbReference type="EMBL" id="FMBI01000037">
    <property type="protein sequence ID" value="SCC54303.1"/>
    <property type="molecule type" value="Genomic_DNA"/>
</dbReference>
<sequence length="169" mass="18769">MQTIEIHTQGGLKHKVQTEVYNAEALNTKLNDNDLITVLIGDFIIQRIDVKRIIPLNTIDIEGAKRVEVHTNAGKVIEITTNDYNPIYLNEQLNNNNTITVVIGDYIFSRIDVKQVVPVPVKEEPKEPEKPPVTVPEQPTDPVTPPIIEEPPGETGEGSATVSQMEPTE</sequence>
<dbReference type="RefSeq" id="WP_088008827.1">
    <property type="nucleotide sequence ID" value="NZ_FMBI01000037.1"/>
</dbReference>
<dbReference type="AlphaFoldDB" id="A0A1C4FFB8"/>
<organism evidence="2 3">
    <name type="scientific">Bacillus thuringiensis</name>
    <dbReference type="NCBI Taxonomy" id="1428"/>
    <lineage>
        <taxon>Bacteria</taxon>
        <taxon>Bacillati</taxon>
        <taxon>Bacillota</taxon>
        <taxon>Bacilli</taxon>
        <taxon>Bacillales</taxon>
        <taxon>Bacillaceae</taxon>
        <taxon>Bacillus</taxon>
        <taxon>Bacillus cereus group</taxon>
    </lineage>
</organism>
<proteinExistence type="predicted"/>
<reference evidence="2 3" key="1">
    <citation type="submission" date="2016-08" db="EMBL/GenBank/DDBJ databases">
        <authorList>
            <person name="Seilhamer J.J."/>
        </authorList>
    </citation>
    <scope>NUCLEOTIDE SEQUENCE [LARGE SCALE GENOMIC DNA]</scope>
    <source>
        <strain evidence="2 3">IEBC_T61001</strain>
    </source>
</reference>
<name>A0A1C4FFB8_BACTU</name>